<protein>
    <submittedName>
        <fullName evidence="3">ADP-ribosylglycohydrolase family protein</fullName>
    </submittedName>
</protein>
<evidence type="ECO:0000313" key="3">
    <source>
        <dbReference type="EMBL" id="XCJ17398.1"/>
    </source>
</evidence>
<evidence type="ECO:0000256" key="2">
    <source>
        <dbReference type="SAM" id="MobiDB-lite"/>
    </source>
</evidence>
<proteinExistence type="predicted"/>
<name>A0AAU8IGQ9_9BACL</name>
<dbReference type="Pfam" id="PF03747">
    <property type="entry name" value="ADP_ribosyl_GH"/>
    <property type="match status" value="1"/>
</dbReference>
<organism evidence="3">
    <name type="scientific">Sporolactobacillus sp. Y61</name>
    <dbReference type="NCBI Taxonomy" id="3160863"/>
    <lineage>
        <taxon>Bacteria</taxon>
        <taxon>Bacillati</taxon>
        <taxon>Bacillota</taxon>
        <taxon>Bacilli</taxon>
        <taxon>Bacillales</taxon>
        <taxon>Sporolactobacillaceae</taxon>
        <taxon>Sporolactobacillus</taxon>
    </lineage>
</organism>
<feature type="binding site" evidence="1">
    <location>
        <position position="228"/>
    </location>
    <ligand>
        <name>Mg(2+)</name>
        <dbReference type="ChEBI" id="CHEBI:18420"/>
        <label>1</label>
    </ligand>
</feature>
<dbReference type="RefSeq" id="WP_353948644.1">
    <property type="nucleotide sequence ID" value="NZ_CP159510.1"/>
</dbReference>
<dbReference type="SUPFAM" id="SSF101478">
    <property type="entry name" value="ADP-ribosylglycohydrolase"/>
    <property type="match status" value="1"/>
</dbReference>
<reference evidence="3" key="1">
    <citation type="submission" date="2024-06" db="EMBL/GenBank/DDBJ databases">
        <authorList>
            <person name="Fan A."/>
            <person name="Zhang F.Y."/>
            <person name="Zhang L."/>
        </authorList>
    </citation>
    <scope>NUCLEOTIDE SEQUENCE</scope>
    <source>
        <strain evidence="3">Y61</strain>
    </source>
</reference>
<dbReference type="InterPro" id="IPR036705">
    <property type="entry name" value="Ribosyl_crysJ1_sf"/>
</dbReference>
<comment type="cofactor">
    <cofactor evidence="1">
        <name>Mg(2+)</name>
        <dbReference type="ChEBI" id="CHEBI:18420"/>
    </cofactor>
    <text evidence="1">Binds 2 magnesium ions per subunit.</text>
</comment>
<dbReference type="Pfam" id="PF20118">
    <property type="entry name" value="DUF6508"/>
    <property type="match status" value="1"/>
</dbReference>
<feature type="compositionally biased region" description="Polar residues" evidence="2">
    <location>
        <begin position="84"/>
        <end position="100"/>
    </location>
</feature>
<sequence length="768" mass="86848">MIGAMIGDIAGSRFTADDNQGRDFELFTDDCRLTDSSLLMFAVARALMDTVKAKKPSTGGTYDDEFLALLESLMLRNVKNISRLSPQSGSGKSLSDQVNGETPEIDSSFGNGAVLSVIPAGFAARTDMEAICLAEAVTETIPLHHEGIKDGEAVAVAVFMARRGFTKSEIYQKVNQNYFPLDFTLDGIREVNGPDETSHGIVPQAIEVFLESVSFDDAIRTAVSLGGDRGIRAAITGALAEAYYGVSDSIVEKAVTYLDQDRYAVYHEWSRFIGRSTGNQFRVLTKYIGKLSAVDSFGGWFIGSKYAGTPEFPIPMPDIYFNHLVDSFIREFCQFSDSHPAYALTEYSSILENHGLKWDSEVMRHAGTDSLDAQCILALIMGAIRAKQFCDGALFDFFQDGSMVKWLKQLKSIDRRLKSTQIEEICFDIGGFFSGWHTYRMVFENGRAILTTDFMRDPSATEHYSREETAQLMKTFEDIHVEYWESEYTDPGVLDGTQWKLAVNYGGQRDEVWSGSNAYPPNWRDLLHFFDIDDDADSTVNIRKMTIEFDRHRHFDASFSPQGVNWHDTESITIDHERQQLVIRQRAGMACSVTHQYDVQGGMDDLLRVAEDCFHDDGWVDTPKFDDTTGVRFYKLEAIYYDGTVRSHSGIYNRRHIPEESWSELMDLIRWFIGFYGFGQLLDRNAFMNARKDGEVKYCSVAFDDSDRTYYYQTDDEGIEVGDYVRVPFGASNMEGTARVESIDYFPIEEVPFPLEKTKKIIGRVQEQ</sequence>
<keyword evidence="1" id="KW-0460">Magnesium</keyword>
<dbReference type="EMBL" id="CP159510">
    <property type="protein sequence ID" value="XCJ17398.1"/>
    <property type="molecule type" value="Genomic_DNA"/>
</dbReference>
<accession>A0AAU8IGQ9</accession>
<keyword evidence="1" id="KW-0479">Metal-binding</keyword>
<dbReference type="InterPro" id="IPR045425">
    <property type="entry name" value="DUF6508"/>
</dbReference>
<evidence type="ECO:0000256" key="1">
    <source>
        <dbReference type="PIRSR" id="PIRSR605502-1"/>
    </source>
</evidence>
<gene>
    <name evidence="3" type="ORF">ABNN70_02400</name>
</gene>
<dbReference type="GO" id="GO:0046872">
    <property type="term" value="F:metal ion binding"/>
    <property type="evidence" value="ECO:0007669"/>
    <property type="project" value="UniProtKB-KW"/>
</dbReference>
<feature type="region of interest" description="Disordered" evidence="2">
    <location>
        <begin position="84"/>
        <end position="105"/>
    </location>
</feature>
<dbReference type="InterPro" id="IPR005502">
    <property type="entry name" value="Ribosyl_crysJ1"/>
</dbReference>
<dbReference type="AlphaFoldDB" id="A0AAU8IGQ9"/>
<dbReference type="Gene3D" id="1.10.4080.10">
    <property type="entry name" value="ADP-ribosylation/Crystallin J1"/>
    <property type="match status" value="1"/>
</dbReference>